<evidence type="ECO:0000256" key="1">
    <source>
        <dbReference type="ARBA" id="ARBA00022723"/>
    </source>
</evidence>
<dbReference type="RefSeq" id="WP_318596783.1">
    <property type="nucleotide sequence ID" value="NZ_JAWSTH010000018.1"/>
</dbReference>
<feature type="domain" description="Cupin type-2" evidence="2">
    <location>
        <begin position="207"/>
        <end position="273"/>
    </location>
</feature>
<dbReference type="InterPro" id="IPR013096">
    <property type="entry name" value="Cupin_2"/>
</dbReference>
<dbReference type="InterPro" id="IPR011051">
    <property type="entry name" value="RmlC_Cupin_sf"/>
</dbReference>
<keyword evidence="4" id="KW-1185">Reference proteome</keyword>
<gene>
    <name evidence="3" type="ORF">R7226_09215</name>
</gene>
<reference evidence="3 4" key="2">
    <citation type="submission" date="2023-10" db="EMBL/GenBank/DDBJ databases">
        <authorList>
            <person name="Han X.F."/>
        </authorList>
    </citation>
    <scope>NUCLEOTIDE SEQUENCE [LARGE SCALE GENOMIC DNA]</scope>
    <source>
        <strain evidence="3 4">KCTC 39840</strain>
    </source>
</reference>
<feature type="domain" description="Cupin type-2" evidence="2">
    <location>
        <begin position="44"/>
        <end position="110"/>
    </location>
</feature>
<sequence length="301" mass="32824">MHHVQFAADIRGAVPARYAGHVERFERAEIVGKQVGAVHTGFGLCALADGGMVGAHLHSCEESFFVLAGSPELTLDGRTTRLEPGACGIVPLGVEHSWRNRDGQPARWLEMTAPAPRLDDEKPDTFFTGTPLADGPVHPLDVRDPRSRTFFRLDAGQMDVDVLKHGAAVDAPQVSSSMATALLAYSGIAVKMLVDQRLGAALHTMFMVEYQPGGVAQPHDHPLEESYFILDGEVEAVADGERYLLRAGDAMWTGVGCIHAFYNTSDATVRWLETSSPQPPSNHSYRFDRDWDHLAELLGRG</sequence>
<dbReference type="EMBL" id="JAWSTH010000018">
    <property type="protein sequence ID" value="MDW5594514.1"/>
    <property type="molecule type" value="Genomic_DNA"/>
</dbReference>
<comment type="caution">
    <text evidence="3">The sequence shown here is derived from an EMBL/GenBank/DDBJ whole genome shotgun (WGS) entry which is preliminary data.</text>
</comment>
<dbReference type="InterPro" id="IPR014710">
    <property type="entry name" value="RmlC-like_jellyroll"/>
</dbReference>
<evidence type="ECO:0000313" key="4">
    <source>
        <dbReference type="Proteomes" id="UP001284601"/>
    </source>
</evidence>
<dbReference type="Gene3D" id="2.60.120.10">
    <property type="entry name" value="Jelly Rolls"/>
    <property type="match status" value="2"/>
</dbReference>
<proteinExistence type="predicted"/>
<accession>A0ABU4HR22</accession>
<reference evidence="4" key="1">
    <citation type="submission" date="2023-07" db="EMBL/GenBank/DDBJ databases">
        <title>Conexibacter stalactiti sp. nov., isolated from stalactites in a lava cave and emended description of the genus Conexibacter.</title>
        <authorList>
            <person name="Lee S.D."/>
        </authorList>
    </citation>
    <scope>NUCLEOTIDE SEQUENCE [LARGE SCALE GENOMIC DNA]</scope>
    <source>
        <strain evidence="4">KCTC 39840</strain>
    </source>
</reference>
<protein>
    <submittedName>
        <fullName evidence="3">Cupin domain-containing protein</fullName>
    </submittedName>
</protein>
<dbReference type="Pfam" id="PF07883">
    <property type="entry name" value="Cupin_2"/>
    <property type="match status" value="2"/>
</dbReference>
<evidence type="ECO:0000313" key="3">
    <source>
        <dbReference type="EMBL" id="MDW5594514.1"/>
    </source>
</evidence>
<dbReference type="Proteomes" id="UP001284601">
    <property type="component" value="Unassembled WGS sequence"/>
</dbReference>
<organism evidence="3 4">
    <name type="scientific">Conexibacter stalactiti</name>
    <dbReference type="NCBI Taxonomy" id="1940611"/>
    <lineage>
        <taxon>Bacteria</taxon>
        <taxon>Bacillati</taxon>
        <taxon>Actinomycetota</taxon>
        <taxon>Thermoleophilia</taxon>
        <taxon>Solirubrobacterales</taxon>
        <taxon>Conexibacteraceae</taxon>
        <taxon>Conexibacter</taxon>
    </lineage>
</organism>
<dbReference type="InterPro" id="IPR051610">
    <property type="entry name" value="GPI/OXD"/>
</dbReference>
<dbReference type="SUPFAM" id="SSF51182">
    <property type="entry name" value="RmlC-like cupins"/>
    <property type="match status" value="1"/>
</dbReference>
<dbReference type="PANTHER" id="PTHR35848">
    <property type="entry name" value="OXALATE-BINDING PROTEIN"/>
    <property type="match status" value="1"/>
</dbReference>
<keyword evidence="1" id="KW-0479">Metal-binding</keyword>
<evidence type="ECO:0000259" key="2">
    <source>
        <dbReference type="Pfam" id="PF07883"/>
    </source>
</evidence>
<name>A0ABU4HR22_9ACTN</name>